<keyword evidence="2" id="KW-1185">Reference proteome</keyword>
<proteinExistence type="predicted"/>
<evidence type="ECO:0000313" key="2">
    <source>
        <dbReference type="Proteomes" id="UP000295530"/>
    </source>
</evidence>
<dbReference type="EMBL" id="SNVX01000049">
    <property type="protein sequence ID" value="TDN46066.1"/>
    <property type="molecule type" value="Genomic_DNA"/>
</dbReference>
<name>A0A4R6DMB5_SCAGO</name>
<organism evidence="1 2">
    <name type="scientific">Scandinavium goeteborgense</name>
    <dbReference type="NCBI Taxonomy" id="1851514"/>
    <lineage>
        <taxon>Bacteria</taxon>
        <taxon>Pseudomonadati</taxon>
        <taxon>Pseudomonadota</taxon>
        <taxon>Gammaproteobacteria</taxon>
        <taxon>Enterobacterales</taxon>
        <taxon>Enterobacteriaceae</taxon>
        <taxon>Scandinavium</taxon>
    </lineage>
</organism>
<evidence type="ECO:0000313" key="1">
    <source>
        <dbReference type="EMBL" id="TDN46066.1"/>
    </source>
</evidence>
<dbReference type="AlphaFoldDB" id="A0A4R6DMB5"/>
<gene>
    <name evidence="1" type="ORF">EC847_1491</name>
</gene>
<accession>A0A4R6DMB5</accession>
<reference evidence="1 2" key="1">
    <citation type="submission" date="2019-03" db="EMBL/GenBank/DDBJ databases">
        <title>Genomic analyses of the natural microbiome of Caenorhabditis elegans.</title>
        <authorList>
            <person name="Samuel B."/>
        </authorList>
    </citation>
    <scope>NUCLEOTIDE SEQUENCE [LARGE SCALE GENOMIC DNA]</scope>
    <source>
        <strain evidence="1 2">BIGb0156</strain>
    </source>
</reference>
<sequence length="60" mass="6925">MRTMVQDELCDYDIDDEIYFNKEDLKDGDDSYLGAQDQNGDNTGTIHICWSSLIFMRIGV</sequence>
<comment type="caution">
    <text evidence="1">The sequence shown here is derived from an EMBL/GenBank/DDBJ whole genome shotgun (WGS) entry which is preliminary data.</text>
</comment>
<protein>
    <submittedName>
        <fullName evidence="1">Uncharacterized protein</fullName>
    </submittedName>
</protein>
<dbReference type="Proteomes" id="UP000295530">
    <property type="component" value="Unassembled WGS sequence"/>
</dbReference>